<organism evidence="2 3">
    <name type="scientific">Atta colombica</name>
    <dbReference type="NCBI Taxonomy" id="520822"/>
    <lineage>
        <taxon>Eukaryota</taxon>
        <taxon>Metazoa</taxon>
        <taxon>Ecdysozoa</taxon>
        <taxon>Arthropoda</taxon>
        <taxon>Hexapoda</taxon>
        <taxon>Insecta</taxon>
        <taxon>Pterygota</taxon>
        <taxon>Neoptera</taxon>
        <taxon>Endopterygota</taxon>
        <taxon>Hymenoptera</taxon>
        <taxon>Apocrita</taxon>
        <taxon>Aculeata</taxon>
        <taxon>Formicoidea</taxon>
        <taxon>Formicidae</taxon>
        <taxon>Myrmicinae</taxon>
        <taxon>Atta</taxon>
    </lineage>
</organism>
<dbReference type="PANTHER" id="PTHR34180:SF1">
    <property type="entry name" value="BETA-ALANYL-DOPAMINE_CARCININE HYDROLASE"/>
    <property type="match status" value="1"/>
</dbReference>
<dbReference type="Pfam" id="PF03417">
    <property type="entry name" value="AAT"/>
    <property type="match status" value="1"/>
</dbReference>
<reference evidence="2 3" key="1">
    <citation type="submission" date="2015-09" db="EMBL/GenBank/DDBJ databases">
        <title>Atta colombica WGS genome.</title>
        <authorList>
            <person name="Nygaard S."/>
            <person name="Hu H."/>
            <person name="Boomsma J."/>
            <person name="Zhang G."/>
        </authorList>
    </citation>
    <scope>NUCLEOTIDE SEQUENCE [LARGE SCALE GENOMIC DNA]</scope>
    <source>
        <strain evidence="2">Treedump-2</strain>
        <tissue evidence="2">Whole body</tissue>
    </source>
</reference>
<keyword evidence="3" id="KW-1185">Reference proteome</keyword>
<dbReference type="Gene3D" id="3.60.60.10">
    <property type="entry name" value="Penicillin V Acylase, Chain A"/>
    <property type="match status" value="1"/>
</dbReference>
<dbReference type="Proteomes" id="UP000078540">
    <property type="component" value="Unassembled WGS sequence"/>
</dbReference>
<protein>
    <recommendedName>
        <fullName evidence="1">Peptidase C45 hydrolase domain-containing protein</fullName>
    </recommendedName>
</protein>
<feature type="non-terminal residue" evidence="2">
    <location>
        <position position="1"/>
    </location>
</feature>
<sequence length="404" mass="46033">FIFHDGNMTTTEICNKKSTTKYISRRNVVPIIHVRGTHYDIGFDIGRTFAKMIQDFVDIYQPLNKIYLPLFATEEGKKVYNETLDAVKKQFPQYLREIEGTADGANVPFYKLFLMHLDDILPNVTEVQGNALPVGCTSIMCNQLGHEILGHNEDAVSETLNHWYLVSAHVIETGYREEKFTSLSYAGFLPGYTMGYNHHGLVYSINTLSAAVLRSGKTPRYFLTRALLGVENFVQAQQTLRNENYGAAEGFSVNMTFLAQEGDRMFHNAEVGPVKADTNRSELNILTVSPDENTFHCNKYLRLKVEEVKGKIIQSSIRRMETISKHPPVECRQDVINVLSDQTGEDYRVYQDFGKDDEIKTIATGIFDCIKRTWSIYTDIPQINEPILVIPMQLRDFTTPQSKK</sequence>
<accession>A0A195AWZ9</accession>
<dbReference type="EMBL" id="KQ976725">
    <property type="protein sequence ID" value="KYM76577.1"/>
    <property type="molecule type" value="Genomic_DNA"/>
</dbReference>
<dbReference type="Gene3D" id="1.10.10.2120">
    <property type="match status" value="1"/>
</dbReference>
<dbReference type="AlphaFoldDB" id="A0A195AWZ9"/>
<dbReference type="InterPro" id="IPR047801">
    <property type="entry name" value="Peptidase_C45"/>
</dbReference>
<evidence type="ECO:0000313" key="3">
    <source>
        <dbReference type="Proteomes" id="UP000078540"/>
    </source>
</evidence>
<evidence type="ECO:0000259" key="1">
    <source>
        <dbReference type="Pfam" id="PF03417"/>
    </source>
</evidence>
<dbReference type="InterPro" id="IPR047794">
    <property type="entry name" value="C45_proenzyme-like"/>
</dbReference>
<gene>
    <name evidence="2" type="ORF">ALC53_13020</name>
</gene>
<dbReference type="STRING" id="520822.A0A195AWZ9"/>
<evidence type="ECO:0000313" key="2">
    <source>
        <dbReference type="EMBL" id="KYM76577.1"/>
    </source>
</evidence>
<dbReference type="PANTHER" id="PTHR34180">
    <property type="entry name" value="PEPTIDASE C45"/>
    <property type="match status" value="1"/>
</dbReference>
<dbReference type="InterPro" id="IPR005079">
    <property type="entry name" value="Peptidase_C45_hydrolase"/>
</dbReference>
<proteinExistence type="predicted"/>
<name>A0A195AWZ9_9HYME</name>
<feature type="domain" description="Peptidase C45 hydrolase" evidence="1">
    <location>
        <begin position="145"/>
        <end position="379"/>
    </location>
</feature>
<dbReference type="NCBIfam" id="NF040521">
    <property type="entry name" value="C45_proenzyme"/>
    <property type="match status" value="1"/>
</dbReference>